<evidence type="ECO:0000313" key="1">
    <source>
        <dbReference type="EMBL" id="PWN24119.1"/>
    </source>
</evidence>
<sequence length="193" mass="21051">MTYESFLRTSVQLGNAWPTQRFPAPVPATTSSPTGAENEDLREIGVSPLSGVASNARHLPSAVIARPSLLKMYSTNLRRYTLWPGQALYDRADDCLVVSLSDEWGVAVIDAITGRLLSLKRLRAAQGSAGNQLRMSEGWIMDASGDREICVSQTFSAYRAMTHSRYFRPTSDLALRASSSRGISTAARNPAQI</sequence>
<keyword evidence="2" id="KW-1185">Reference proteome</keyword>
<organism evidence="1 2">
    <name type="scientific">Pseudomicrostroma glucosiphilum</name>
    <dbReference type="NCBI Taxonomy" id="1684307"/>
    <lineage>
        <taxon>Eukaryota</taxon>
        <taxon>Fungi</taxon>
        <taxon>Dikarya</taxon>
        <taxon>Basidiomycota</taxon>
        <taxon>Ustilaginomycotina</taxon>
        <taxon>Exobasidiomycetes</taxon>
        <taxon>Microstromatales</taxon>
        <taxon>Microstromatales incertae sedis</taxon>
        <taxon>Pseudomicrostroma</taxon>
    </lineage>
</organism>
<protein>
    <submittedName>
        <fullName evidence="1">Uncharacterized protein</fullName>
    </submittedName>
</protein>
<accession>A0A316UFU4</accession>
<dbReference type="OrthoDB" id="550575at2759"/>
<reference evidence="1 2" key="1">
    <citation type="journal article" date="2018" name="Mol. Biol. Evol.">
        <title>Broad Genomic Sampling Reveals a Smut Pathogenic Ancestry of the Fungal Clade Ustilaginomycotina.</title>
        <authorList>
            <person name="Kijpornyongpan T."/>
            <person name="Mondo S.J."/>
            <person name="Barry K."/>
            <person name="Sandor L."/>
            <person name="Lee J."/>
            <person name="Lipzen A."/>
            <person name="Pangilinan J."/>
            <person name="LaButti K."/>
            <person name="Hainaut M."/>
            <person name="Henrissat B."/>
            <person name="Grigoriev I.V."/>
            <person name="Spatafora J.W."/>
            <person name="Aime M.C."/>
        </authorList>
    </citation>
    <scope>NUCLEOTIDE SEQUENCE [LARGE SCALE GENOMIC DNA]</scope>
    <source>
        <strain evidence="1 2">MCA 4718</strain>
    </source>
</reference>
<dbReference type="Proteomes" id="UP000245942">
    <property type="component" value="Unassembled WGS sequence"/>
</dbReference>
<dbReference type="EMBL" id="KZ819321">
    <property type="protein sequence ID" value="PWN24119.1"/>
    <property type="molecule type" value="Genomic_DNA"/>
</dbReference>
<proteinExistence type="predicted"/>
<dbReference type="GeneID" id="37013190"/>
<name>A0A316UFU4_9BASI</name>
<evidence type="ECO:0000313" key="2">
    <source>
        <dbReference type="Proteomes" id="UP000245942"/>
    </source>
</evidence>
<gene>
    <name evidence="1" type="ORF">BCV69DRAFT_280022</name>
</gene>
<dbReference type="AlphaFoldDB" id="A0A316UFU4"/>
<dbReference type="RefSeq" id="XP_025351279.1">
    <property type="nucleotide sequence ID" value="XM_025491456.1"/>
</dbReference>